<dbReference type="EMBL" id="KI392852">
    <property type="protein sequence ID" value="ERN10353.1"/>
    <property type="molecule type" value="Genomic_DNA"/>
</dbReference>
<proteinExistence type="predicted"/>
<dbReference type="AlphaFoldDB" id="W1PQL8"/>
<accession>W1PQL8</accession>
<protein>
    <submittedName>
        <fullName evidence="1">Uncharacterized protein</fullName>
    </submittedName>
</protein>
<gene>
    <name evidence="1" type="ORF">AMTR_s00026p00072130</name>
</gene>
<evidence type="ECO:0000313" key="1">
    <source>
        <dbReference type="EMBL" id="ERN10353.1"/>
    </source>
</evidence>
<dbReference type="Proteomes" id="UP000017836">
    <property type="component" value="Unassembled WGS sequence"/>
</dbReference>
<organism evidence="1 2">
    <name type="scientific">Amborella trichopoda</name>
    <dbReference type="NCBI Taxonomy" id="13333"/>
    <lineage>
        <taxon>Eukaryota</taxon>
        <taxon>Viridiplantae</taxon>
        <taxon>Streptophyta</taxon>
        <taxon>Embryophyta</taxon>
        <taxon>Tracheophyta</taxon>
        <taxon>Spermatophyta</taxon>
        <taxon>Magnoliopsida</taxon>
        <taxon>Amborellales</taxon>
        <taxon>Amborellaceae</taxon>
        <taxon>Amborella</taxon>
    </lineage>
</organism>
<dbReference type="HOGENOM" id="CLU_1761226_0_0_1"/>
<evidence type="ECO:0000313" key="2">
    <source>
        <dbReference type="Proteomes" id="UP000017836"/>
    </source>
</evidence>
<name>W1PQL8_AMBTC</name>
<sequence>MLKIVGMKAVFRESEEARKLLIDASFFTSGSPLPVGGPTDNVYMDAFGEVFDGVTMETKEVMYLLSVRSCILMYRGGPPSEVEVVPTTLAGSLVGSPACSFLSLGDFLATFAEGENLETTNEVSSVEVATLEVPTLTFSKVELRPESC</sequence>
<keyword evidence="2" id="KW-1185">Reference proteome</keyword>
<dbReference type="Gramene" id="ERN10353">
    <property type="protein sequence ID" value="ERN10353"/>
    <property type="gene ID" value="AMTR_s00026p00072130"/>
</dbReference>
<reference evidence="2" key="1">
    <citation type="journal article" date="2013" name="Science">
        <title>The Amborella genome and the evolution of flowering plants.</title>
        <authorList>
            <consortium name="Amborella Genome Project"/>
        </authorList>
    </citation>
    <scope>NUCLEOTIDE SEQUENCE [LARGE SCALE GENOMIC DNA]</scope>
</reference>